<name>A0ACB0K780_TRIPR</name>
<protein>
    <submittedName>
        <fullName evidence="1">Uncharacterized protein</fullName>
    </submittedName>
</protein>
<keyword evidence="2" id="KW-1185">Reference proteome</keyword>
<organism evidence="1 2">
    <name type="scientific">Trifolium pratense</name>
    <name type="common">Red clover</name>
    <dbReference type="NCBI Taxonomy" id="57577"/>
    <lineage>
        <taxon>Eukaryota</taxon>
        <taxon>Viridiplantae</taxon>
        <taxon>Streptophyta</taxon>
        <taxon>Embryophyta</taxon>
        <taxon>Tracheophyta</taxon>
        <taxon>Spermatophyta</taxon>
        <taxon>Magnoliopsida</taxon>
        <taxon>eudicotyledons</taxon>
        <taxon>Gunneridae</taxon>
        <taxon>Pentapetalae</taxon>
        <taxon>rosids</taxon>
        <taxon>fabids</taxon>
        <taxon>Fabales</taxon>
        <taxon>Fabaceae</taxon>
        <taxon>Papilionoideae</taxon>
        <taxon>50 kb inversion clade</taxon>
        <taxon>NPAAA clade</taxon>
        <taxon>Hologalegina</taxon>
        <taxon>IRL clade</taxon>
        <taxon>Trifolieae</taxon>
        <taxon>Trifolium</taxon>
    </lineage>
</organism>
<gene>
    <name evidence="1" type="ORF">MILVUS5_LOCUS19213</name>
</gene>
<evidence type="ECO:0000313" key="2">
    <source>
        <dbReference type="Proteomes" id="UP001177021"/>
    </source>
</evidence>
<accession>A0ACB0K780</accession>
<dbReference type="EMBL" id="CASHSV030000143">
    <property type="protein sequence ID" value="CAJ2651603.1"/>
    <property type="molecule type" value="Genomic_DNA"/>
</dbReference>
<comment type="caution">
    <text evidence="1">The sequence shown here is derived from an EMBL/GenBank/DDBJ whole genome shotgun (WGS) entry which is preliminary data.</text>
</comment>
<reference evidence="1" key="1">
    <citation type="submission" date="2023-10" db="EMBL/GenBank/DDBJ databases">
        <authorList>
            <person name="Rodriguez Cubillos JULIANA M."/>
            <person name="De Vega J."/>
        </authorList>
    </citation>
    <scope>NUCLEOTIDE SEQUENCE</scope>
</reference>
<dbReference type="Proteomes" id="UP001177021">
    <property type="component" value="Unassembled WGS sequence"/>
</dbReference>
<evidence type="ECO:0000313" key="1">
    <source>
        <dbReference type="EMBL" id="CAJ2651603.1"/>
    </source>
</evidence>
<proteinExistence type="predicted"/>
<sequence length="534" mass="60923">MPLFHIPHTLTNVTAPGIARVPKTTSAQRWHQRLGHTGQKILKKTAQCSKGMEGLDTSELSTCETCHLSKAQRYVSRQPRPIPFEPLDEVFIDTVGKLTPATNGHQYAVIITDAKSRMRWAITTRSKDQIAPQLEEWVEHQYHQYGKRVRIIFRDGGSEFLRIKSYCEQHGIRTDVSAPYTPEQNGVSEASNKVILRKARSILIDAKMPACYWPWAIEHACYLTNRLYCLSTKSVPLLTFLKDLRQPHPNQIDFTNLPRFGCRAYKLINPKPGKFEPRATMGWFIGFQKNTDKNFLIYHPHWTSAQGWKWIVSITPHVTFNEDIVFGDKLSSIERQHTTSYWSNIDSIFTEPSSLQQLNSPDEHTAINQSTHDPNAPLTQKENPPSTPNHSTINIEQEDFYNIQPQSPIIIPDIQSQRSHNVPSSPSLNNLPLNSTDLQVIPENELADQRETSNEATSDDEAELTEQDEPYDRIMTGWDPIQPAAGTKHNRLSDRFGCITSLLLQSNLFIRRRSRLPVDSAGRLLSSSWQQTKK</sequence>